<dbReference type="Pfam" id="PF11312">
    <property type="entry name" value="Methyltransf_34"/>
    <property type="match status" value="1"/>
</dbReference>
<feature type="region of interest" description="Disordered" evidence="1">
    <location>
        <begin position="623"/>
        <end position="642"/>
    </location>
</feature>
<dbReference type="Proteomes" id="UP001190700">
    <property type="component" value="Unassembled WGS sequence"/>
</dbReference>
<dbReference type="PANTHER" id="PTHR11679">
    <property type="entry name" value="VESICLE PROTEIN SORTING-ASSOCIATED"/>
    <property type="match status" value="1"/>
</dbReference>
<sequence>MANAVRVDLLEEARRPFVEVAVDLADALIYLDAGAGEAAHFTLGLRFFFGLGAARVCSLECASADDAALVDASSSGLKIVVFITRCLNELHGEILRVVSSHPKASVTIFCTVSEEAHSSHPDSSLGKDAYAHYLSLLNQELASMGREEEEEEGEEHEEEAQGATDGEEEGWGDAWGGQGEEKEWESWSKRGGPAEEAPSSGTPLGRSSMRDIAVRGFPSLFCAMSPDLFLLPAESCFSPMSGGSPFPPGGEGAAKLDREGAAALPAPALMLAHGLASLGAQLNVKWDLYGMGATSRTLARTLAASPALDTSGPGSMKAALVLVDRTLDLHTPSLHTDGLLDRIYAVLQRRAPCHSQPGAPRPADVRVPLHTLYPLAEDCACSSEATPGKPLLGGSVLHPGDQRASQLLEALLVNKLPEGSLSLRKWLLEALRGEGIDPPVKVKPGSTGVAELRALLAALTKSERPGAATHTLDFSGGAIKHAALIEMALAILHVMGEPVASHWETLSAAERLMTLTAANGTGGGGAEDVACQLTDLLHRAVAEEGTPAAGAENIARISIQEVLTLMVGAYSQLGPNTEDPDEGPGIPHKAEQGLKEALIDALLARQAELPLAWLPTELGCARRTEGAEPKGDAEDDESGDPGYEAHQLRLQVQGRVEELFRRLEDVAGARQNLKEFRLLDASASGGEDGGGAVPLLTQVLSKIVQRADISDMVHATGSLGGFLKTGLGRFGLQAKPKPCDHGLVMLFVVGGISLGEIRELKEIEPLGLTPRRFELVKKAIRMSKRASRSPRAAVARSGGGGLTLSHEGIEHNFPAMTAEDVDHLCHVARDLLRQRPPRATDSLCAGGNQTRSRRWRVLYQLEEIEDEVAPVVSSKGAARDILTSTAPTAALSPPPGEALPTAPKRQRTSSEAGIGCGAANSGCADGATAKYPSLAPPTVRTPLAADTDQCALDLIAAVTAAQRHSPTLSETLSSIKYSFSQRDYAAVFSTPENLLVYMCAYVPSRALCYLNVLGKLLRTRGLGLLEGDGTGGAGPDVLQAWCLGAGPGSEAVAFGTWALLGERGEGLDCAPQTVSVHSFDVAHWGVALQLLHEGMQTLWGNCPAASETPSGGSSGGQVTRGKQAFTSTWSQGDALQQMPAVEWSRIQASSLLTAFFVLDEMWGASPQLTLSFLRELRERTQIGATFLAVDSAGSFSYVKLPAGYTPQSMGEVGENASAWMHAIVDDVFLYAGGDKTSLAVWNSVDLEGVLDHDSQFFRFRKGTMYDGPKLNSYRCWLRLYKRVQ</sequence>
<feature type="compositionally biased region" description="Acidic residues" evidence="1">
    <location>
        <begin position="147"/>
        <end position="171"/>
    </location>
</feature>
<evidence type="ECO:0000313" key="2">
    <source>
        <dbReference type="EMBL" id="KAK3240329.1"/>
    </source>
</evidence>
<dbReference type="InterPro" id="IPR001619">
    <property type="entry name" value="Sec1-like"/>
</dbReference>
<feature type="compositionally biased region" description="Basic and acidic residues" evidence="1">
    <location>
        <begin position="179"/>
        <end position="188"/>
    </location>
</feature>
<reference evidence="2 3" key="1">
    <citation type="journal article" date="2015" name="Genome Biol. Evol.">
        <title>Comparative Genomics of a Bacterivorous Green Alga Reveals Evolutionary Causalities and Consequences of Phago-Mixotrophic Mode of Nutrition.</title>
        <authorList>
            <person name="Burns J.A."/>
            <person name="Paasch A."/>
            <person name="Narechania A."/>
            <person name="Kim E."/>
        </authorList>
    </citation>
    <scope>NUCLEOTIDE SEQUENCE [LARGE SCALE GENOMIC DNA]</scope>
    <source>
        <strain evidence="2 3">PLY_AMNH</strain>
    </source>
</reference>
<feature type="compositionally biased region" description="Basic and acidic residues" evidence="1">
    <location>
        <begin position="623"/>
        <end position="632"/>
    </location>
</feature>
<dbReference type="EMBL" id="LGRX02033675">
    <property type="protein sequence ID" value="KAK3240329.1"/>
    <property type="molecule type" value="Genomic_DNA"/>
</dbReference>
<keyword evidence="3" id="KW-1185">Reference proteome</keyword>
<feature type="region of interest" description="Disordered" evidence="1">
    <location>
        <begin position="143"/>
        <end position="207"/>
    </location>
</feature>
<accession>A0AAE0BQM9</accession>
<dbReference type="GO" id="GO:0016192">
    <property type="term" value="P:vesicle-mediated transport"/>
    <property type="evidence" value="ECO:0007669"/>
    <property type="project" value="InterPro"/>
</dbReference>
<name>A0AAE0BQM9_9CHLO</name>
<comment type="caution">
    <text evidence="2">The sequence shown here is derived from an EMBL/GenBank/DDBJ whole genome shotgun (WGS) entry which is preliminary data.</text>
</comment>
<protein>
    <submittedName>
        <fullName evidence="2">Uncharacterized protein</fullName>
    </submittedName>
</protein>
<organism evidence="2 3">
    <name type="scientific">Cymbomonas tetramitiformis</name>
    <dbReference type="NCBI Taxonomy" id="36881"/>
    <lineage>
        <taxon>Eukaryota</taxon>
        <taxon>Viridiplantae</taxon>
        <taxon>Chlorophyta</taxon>
        <taxon>Pyramimonadophyceae</taxon>
        <taxon>Pyramimonadales</taxon>
        <taxon>Pyramimonadaceae</taxon>
        <taxon>Cymbomonas</taxon>
    </lineage>
</organism>
<proteinExistence type="predicted"/>
<feature type="region of interest" description="Disordered" evidence="1">
    <location>
        <begin position="885"/>
        <end position="911"/>
    </location>
</feature>
<evidence type="ECO:0000313" key="3">
    <source>
        <dbReference type="Proteomes" id="UP001190700"/>
    </source>
</evidence>
<evidence type="ECO:0000256" key="1">
    <source>
        <dbReference type="SAM" id="MobiDB-lite"/>
    </source>
</evidence>
<gene>
    <name evidence="2" type="ORF">CYMTET_49819</name>
</gene>
<dbReference type="InterPro" id="IPR021463">
    <property type="entry name" value="Methyltransf_34"/>
</dbReference>